<organism evidence="1 2">
    <name type="scientific">Entotheonella factor</name>
    <dbReference type="NCBI Taxonomy" id="1429438"/>
    <lineage>
        <taxon>Bacteria</taxon>
        <taxon>Pseudomonadati</taxon>
        <taxon>Nitrospinota/Tectimicrobiota group</taxon>
        <taxon>Candidatus Tectimicrobiota</taxon>
        <taxon>Candidatus Entotheonellia</taxon>
        <taxon>Candidatus Entotheonellales</taxon>
        <taxon>Candidatus Entotheonellaceae</taxon>
        <taxon>Candidatus Entotheonella</taxon>
    </lineage>
</organism>
<reference evidence="1 2" key="1">
    <citation type="journal article" date="2014" name="Nature">
        <title>An environmental bacterial taxon with a large and distinct metabolic repertoire.</title>
        <authorList>
            <person name="Wilson M.C."/>
            <person name="Mori T."/>
            <person name="Ruckert C."/>
            <person name="Uria A.R."/>
            <person name="Helf M.J."/>
            <person name="Takada K."/>
            <person name="Gernert C."/>
            <person name="Steffens U.A."/>
            <person name="Heycke N."/>
            <person name="Schmitt S."/>
            <person name="Rinke C."/>
            <person name="Helfrich E.J."/>
            <person name="Brachmann A.O."/>
            <person name="Gurgui C."/>
            <person name="Wakimoto T."/>
            <person name="Kracht M."/>
            <person name="Crusemann M."/>
            <person name="Hentschel U."/>
            <person name="Abe I."/>
            <person name="Matsunaga S."/>
            <person name="Kalinowski J."/>
            <person name="Takeyama H."/>
            <person name="Piel J."/>
        </authorList>
    </citation>
    <scope>NUCLEOTIDE SEQUENCE [LARGE SCALE GENOMIC DNA]</scope>
    <source>
        <strain evidence="2">TSY1</strain>
    </source>
</reference>
<dbReference type="HOGENOM" id="CLU_171172_1_0_7"/>
<sequence>MMAEMESVGIREFRANLHKYTAERDAPITVTSHGEPIGYYIPVRPSPQEKDFDALKQAVKQISDLLKQSGVSEDEILADFQAARRHPQQA</sequence>
<dbReference type="AlphaFoldDB" id="W4L710"/>
<comment type="caution">
    <text evidence="1">The sequence shown here is derived from an EMBL/GenBank/DDBJ whole genome shotgun (WGS) entry which is preliminary data.</text>
</comment>
<keyword evidence="2" id="KW-1185">Reference proteome</keyword>
<name>W4L710_ENTF1</name>
<dbReference type="EMBL" id="AZHW01001164">
    <property type="protein sequence ID" value="ETW93853.1"/>
    <property type="molecule type" value="Genomic_DNA"/>
</dbReference>
<protein>
    <recommendedName>
        <fullName evidence="3">Antitoxin</fullName>
    </recommendedName>
</protein>
<evidence type="ECO:0000313" key="1">
    <source>
        <dbReference type="EMBL" id="ETW93853.1"/>
    </source>
</evidence>
<proteinExistence type="predicted"/>
<dbReference type="NCBIfam" id="TIGR01552">
    <property type="entry name" value="phd_fam"/>
    <property type="match status" value="1"/>
</dbReference>
<accession>W4L710</accession>
<dbReference type="Proteomes" id="UP000019141">
    <property type="component" value="Unassembled WGS sequence"/>
</dbReference>
<gene>
    <name evidence="1" type="ORF">ETSY1_37420</name>
</gene>
<evidence type="ECO:0000313" key="2">
    <source>
        <dbReference type="Proteomes" id="UP000019141"/>
    </source>
</evidence>
<evidence type="ECO:0008006" key="3">
    <source>
        <dbReference type="Google" id="ProtNLM"/>
    </source>
</evidence>